<keyword evidence="4" id="KW-0964">Secreted</keyword>
<dbReference type="InterPro" id="IPR002022">
    <property type="entry name" value="Pec_lyase"/>
</dbReference>
<keyword evidence="2" id="KW-0732">Signal</keyword>
<evidence type="ECO:0000313" key="7">
    <source>
        <dbReference type="Proteomes" id="UP001241169"/>
    </source>
</evidence>
<comment type="similarity">
    <text evidence="1 4">Belongs to the polysaccharide lyase 1 family.</text>
</comment>
<evidence type="ECO:0000256" key="3">
    <source>
        <dbReference type="ARBA" id="ARBA00023239"/>
    </source>
</evidence>
<name>A0ABQ9RV81_9PEZI</name>
<dbReference type="SUPFAM" id="SSF51126">
    <property type="entry name" value="Pectin lyase-like"/>
    <property type="match status" value="1"/>
</dbReference>
<accession>A0ABQ9RV81</accession>
<keyword evidence="4" id="KW-0119">Carbohydrate metabolism</keyword>
<keyword evidence="4" id="KW-0624">Polysaccharide degradation</keyword>
<protein>
    <submittedName>
        <fullName evidence="6">Pectate lyase B</fullName>
    </submittedName>
</protein>
<evidence type="ECO:0000259" key="5">
    <source>
        <dbReference type="SMART" id="SM00656"/>
    </source>
</evidence>
<dbReference type="InterPro" id="IPR011050">
    <property type="entry name" value="Pectin_lyase_fold/virulence"/>
</dbReference>
<comment type="caution">
    <text evidence="6">The sequence shown here is derived from an EMBL/GenBank/DDBJ whole genome shotgun (WGS) entry which is preliminary data.</text>
</comment>
<evidence type="ECO:0000256" key="1">
    <source>
        <dbReference type="ARBA" id="ARBA00010980"/>
    </source>
</evidence>
<keyword evidence="3 4" id="KW-0456">Lyase</keyword>
<evidence type="ECO:0000256" key="2">
    <source>
        <dbReference type="ARBA" id="ARBA00022729"/>
    </source>
</evidence>
<feature type="domain" description="Pectate lyase" evidence="5">
    <location>
        <begin position="106"/>
        <end position="299"/>
    </location>
</feature>
<dbReference type="EMBL" id="MOPA01000029">
    <property type="protein sequence ID" value="KAK1515411.1"/>
    <property type="molecule type" value="Genomic_DNA"/>
</dbReference>
<dbReference type="GO" id="GO:0016829">
    <property type="term" value="F:lyase activity"/>
    <property type="evidence" value="ECO:0007669"/>
    <property type="project" value="UniProtKB-KW"/>
</dbReference>
<dbReference type="Gene3D" id="2.160.20.10">
    <property type="entry name" value="Single-stranded right-handed beta-helix, Pectin lyase-like"/>
    <property type="match status" value="1"/>
</dbReference>
<dbReference type="GeneID" id="85384892"/>
<gene>
    <name evidence="6" type="ORF">CPAR01_16749</name>
</gene>
<dbReference type="Pfam" id="PF00544">
    <property type="entry name" value="Pectate_lyase_4"/>
    <property type="match status" value="1"/>
</dbReference>
<sequence length="362" mass="38371">MISVFSVNLGPCFNSLYIGAALSQDALSSSTLTAVRTGTHRAQLITKEVNMKLSNMVTFALLGAATAAPTSTLDQKSTGSIAKRTSITETCNIGYASTNGGTTGGEGGSTATVSTLTQFTKAAESSSKFNIDVKGSISGSAKVRVAADKTIVGQKGSKITGAGLYIKGFSNVIVRNLAISKVKEAYGDAIGIESSTNVWIDHVDVSSDMSSGKDYYDGLIDITRDSDWITIFNSDKGKLHVTYANNDWNNVNLRNPSMRFGTVHIYNNSYNRVGSTGVNTRMSARVHVESSVFENSSKKVILFADFSQTGYATVSDMSYGRGENTAPKGDFGSSKIPYSFLLYGKANVKSKVLGTAGQTLSL</sequence>
<comment type="subcellular location">
    <subcellularLocation>
        <location evidence="4">Secreted</location>
    </subcellularLocation>
</comment>
<dbReference type="InterPro" id="IPR012334">
    <property type="entry name" value="Pectin_lyas_fold"/>
</dbReference>
<dbReference type="InterPro" id="IPR045032">
    <property type="entry name" value="PEL"/>
</dbReference>
<dbReference type="PANTHER" id="PTHR31683">
    <property type="entry name" value="PECTATE LYASE 18-RELATED"/>
    <property type="match status" value="1"/>
</dbReference>
<proteinExistence type="inferred from homology"/>
<reference evidence="6 7" key="1">
    <citation type="submission" date="2016-10" db="EMBL/GenBank/DDBJ databases">
        <title>The genome sequence of Colletotrichum fioriniae PJ7.</title>
        <authorList>
            <person name="Baroncelli R."/>
        </authorList>
    </citation>
    <scope>NUCLEOTIDE SEQUENCE [LARGE SCALE GENOMIC DNA]</scope>
    <source>
        <strain evidence="6 7">IMI 384185</strain>
    </source>
</reference>
<dbReference type="Proteomes" id="UP001241169">
    <property type="component" value="Unassembled WGS sequence"/>
</dbReference>
<evidence type="ECO:0000256" key="4">
    <source>
        <dbReference type="RuleBase" id="RU361173"/>
    </source>
</evidence>
<dbReference type="SMART" id="SM00656">
    <property type="entry name" value="Amb_all"/>
    <property type="match status" value="1"/>
</dbReference>
<dbReference type="RefSeq" id="XP_060340313.1">
    <property type="nucleotide sequence ID" value="XM_060500993.1"/>
</dbReference>
<organism evidence="6 7">
    <name type="scientific">Colletotrichum paranaense</name>
    <dbReference type="NCBI Taxonomy" id="1914294"/>
    <lineage>
        <taxon>Eukaryota</taxon>
        <taxon>Fungi</taxon>
        <taxon>Dikarya</taxon>
        <taxon>Ascomycota</taxon>
        <taxon>Pezizomycotina</taxon>
        <taxon>Sordariomycetes</taxon>
        <taxon>Hypocreomycetidae</taxon>
        <taxon>Glomerellales</taxon>
        <taxon>Glomerellaceae</taxon>
        <taxon>Colletotrichum</taxon>
        <taxon>Colletotrichum acutatum species complex</taxon>
    </lineage>
</organism>
<dbReference type="PANTHER" id="PTHR31683:SF18">
    <property type="entry name" value="PECTATE LYASE 21-RELATED"/>
    <property type="match status" value="1"/>
</dbReference>
<evidence type="ECO:0000313" key="6">
    <source>
        <dbReference type="EMBL" id="KAK1515411.1"/>
    </source>
</evidence>
<keyword evidence="7" id="KW-1185">Reference proteome</keyword>